<dbReference type="PANTHER" id="PTHR43861:SF2">
    <property type="entry name" value="CARBOXY-S-ADENOSYL-L-METHIONINE SYNTHASE"/>
    <property type="match status" value="1"/>
</dbReference>
<name>A0A0U3DEA6_9CAUD</name>
<dbReference type="PANTHER" id="PTHR43861">
    <property type="entry name" value="TRANS-ACONITATE 2-METHYLTRANSFERASE-RELATED"/>
    <property type="match status" value="1"/>
</dbReference>
<sequence length="245" mass="28198">MLTRKDDRPVHMPANPAKFEFDAEVAAIFPDMACRSIPDFLRAHDLHAELCRELFEVGRNSVADLGASRGHFLGALSRRYGKEFHAYACDYSLPMVEHLRKDFPWADVELVDLTAPTFFHDRRTYDVVNLSYVLQFITPAMQRRVLAKVVEMVRPGGLLFIGSKYEVLGQVGEMLHRQYIEWRMERGYSREEIEAKTKALAGSMWPRTRNALLIDLKDFGMENISDTTYNMVFGNIVCRKGGERE</sequence>
<evidence type="ECO:0000313" key="4">
    <source>
        <dbReference type="Proteomes" id="UP000224832"/>
    </source>
</evidence>
<dbReference type="GO" id="GO:0032259">
    <property type="term" value="P:methylation"/>
    <property type="evidence" value="ECO:0007669"/>
    <property type="project" value="UniProtKB-KW"/>
</dbReference>
<evidence type="ECO:0000313" key="3">
    <source>
        <dbReference type="EMBL" id="ALT58045.1"/>
    </source>
</evidence>
<feature type="domain" description="Methyltransferase" evidence="2">
    <location>
        <begin position="62"/>
        <end position="157"/>
    </location>
</feature>
<dbReference type="EMBL" id="KU245542">
    <property type="protein sequence ID" value="ALT58045.1"/>
    <property type="molecule type" value="Genomic_DNA"/>
</dbReference>
<reference evidence="3 4" key="1">
    <citation type="submission" date="2015-12" db="EMBL/GenBank/DDBJ databases">
        <title>In silico genomic study of Pseudomonas phage SM1.</title>
        <authorList>
            <person name="Zawawi N.A.M."/>
            <person name="Mat-Arip Y."/>
            <person name="Wan-Jauhari W.K."/>
            <person name="Fauzi A.A."/>
            <person name="Yee F.J."/>
        </authorList>
    </citation>
    <scope>NUCLEOTIDE SEQUENCE [LARGE SCALE GENOMIC DNA]</scope>
</reference>
<keyword evidence="4" id="KW-1185">Reference proteome</keyword>
<dbReference type="Pfam" id="PF13649">
    <property type="entry name" value="Methyltransf_25"/>
    <property type="match status" value="1"/>
</dbReference>
<organism evidence="3 4">
    <name type="scientific">Pseudomonas phage SM1</name>
    <dbReference type="NCBI Taxonomy" id="1772332"/>
    <lineage>
        <taxon>Viruses</taxon>
        <taxon>Duplodnaviria</taxon>
        <taxon>Heunggongvirae</taxon>
        <taxon>Uroviricota</taxon>
        <taxon>Caudoviricetes</taxon>
        <taxon>Samunavirus</taxon>
        <taxon>Samunavirus SM1</taxon>
    </lineage>
</organism>
<keyword evidence="3" id="KW-0489">Methyltransferase</keyword>
<dbReference type="Proteomes" id="UP000224832">
    <property type="component" value="Segment"/>
</dbReference>
<proteinExistence type="predicted"/>
<dbReference type="InterPro" id="IPR041698">
    <property type="entry name" value="Methyltransf_25"/>
</dbReference>
<evidence type="ECO:0000256" key="1">
    <source>
        <dbReference type="ARBA" id="ARBA00022679"/>
    </source>
</evidence>
<dbReference type="Gene3D" id="3.40.50.150">
    <property type="entry name" value="Vaccinia Virus protein VP39"/>
    <property type="match status" value="1"/>
</dbReference>
<keyword evidence="1 3" id="KW-0808">Transferase</keyword>
<dbReference type="CDD" id="cd02440">
    <property type="entry name" value="AdoMet_MTases"/>
    <property type="match status" value="1"/>
</dbReference>
<accession>A0A0U3DEA6</accession>
<dbReference type="InterPro" id="IPR029063">
    <property type="entry name" value="SAM-dependent_MTases_sf"/>
</dbReference>
<evidence type="ECO:0000259" key="2">
    <source>
        <dbReference type="Pfam" id="PF13649"/>
    </source>
</evidence>
<dbReference type="GO" id="GO:0008168">
    <property type="term" value="F:methyltransferase activity"/>
    <property type="evidence" value="ECO:0007669"/>
    <property type="project" value="UniProtKB-KW"/>
</dbReference>
<gene>
    <name evidence="3" type="ORF">SM1_053</name>
</gene>
<dbReference type="SUPFAM" id="SSF53335">
    <property type="entry name" value="S-adenosyl-L-methionine-dependent methyltransferases"/>
    <property type="match status" value="1"/>
</dbReference>
<protein>
    <submittedName>
        <fullName evidence="3">Putative methyltransferase domain-containing protein</fullName>
    </submittedName>
</protein>